<dbReference type="GO" id="GO:0005524">
    <property type="term" value="F:ATP binding"/>
    <property type="evidence" value="ECO:0007669"/>
    <property type="project" value="UniProtKB-KW"/>
</dbReference>
<accession>A0A2H0Z0H9</accession>
<dbReference type="EMBL" id="PEXT01000019">
    <property type="protein sequence ID" value="PIS43492.1"/>
    <property type="molecule type" value="Genomic_DNA"/>
</dbReference>
<evidence type="ECO:0000313" key="1">
    <source>
        <dbReference type="EMBL" id="PIS43492.1"/>
    </source>
</evidence>
<comment type="caution">
    <text evidence="1">The sequence shown here is derived from an EMBL/GenBank/DDBJ whole genome shotgun (WGS) entry which is preliminary data.</text>
</comment>
<name>A0A2H0Z0H9_9BACT</name>
<dbReference type="AlphaFoldDB" id="A0A2H0Z0H9"/>
<protein>
    <submittedName>
        <fullName evidence="1">ABC transporter ATP-binding protein</fullName>
    </submittedName>
</protein>
<keyword evidence="1" id="KW-0547">Nucleotide-binding</keyword>
<sequence length="61" mass="6878">MSQPIIEIKGIGKKYNIAHQRGKYVALRDVLANVARRPFAFLKHKAKAAIGLATKEEFWAL</sequence>
<feature type="non-terminal residue" evidence="1">
    <location>
        <position position="61"/>
    </location>
</feature>
<dbReference type="Proteomes" id="UP000228687">
    <property type="component" value="Unassembled WGS sequence"/>
</dbReference>
<gene>
    <name evidence="1" type="ORF">COT23_00990</name>
</gene>
<organism evidence="1 2">
    <name type="scientific">Candidatus Kaiserbacteria bacterium CG08_land_8_20_14_0_20_50_21</name>
    <dbReference type="NCBI Taxonomy" id="1974604"/>
    <lineage>
        <taxon>Bacteria</taxon>
        <taxon>Candidatus Kaiseribacteriota</taxon>
    </lineage>
</organism>
<proteinExistence type="predicted"/>
<reference evidence="2" key="1">
    <citation type="submission" date="2017-09" db="EMBL/GenBank/DDBJ databases">
        <title>Depth-based differentiation of microbial function through sediment-hosted aquifers and enrichment of novel symbionts in the deep terrestrial subsurface.</title>
        <authorList>
            <person name="Probst A.J."/>
            <person name="Ladd B."/>
            <person name="Jarett J.K."/>
            <person name="Geller-Mcgrath D.E."/>
            <person name="Sieber C.M.K."/>
            <person name="Emerson J.B."/>
            <person name="Anantharaman K."/>
            <person name="Thomas B.C."/>
            <person name="Malmstrom R."/>
            <person name="Stieglmeier M."/>
            <person name="Klingl A."/>
            <person name="Woyke T."/>
            <person name="Ryan C.M."/>
            <person name="Banfield J.F."/>
        </authorList>
    </citation>
    <scope>NUCLEOTIDE SEQUENCE [LARGE SCALE GENOMIC DNA]</scope>
</reference>
<evidence type="ECO:0000313" key="2">
    <source>
        <dbReference type="Proteomes" id="UP000228687"/>
    </source>
</evidence>
<keyword evidence="1" id="KW-0067">ATP-binding</keyword>